<accession>A0A413SXZ8</accession>
<proteinExistence type="predicted"/>
<evidence type="ECO:0000313" key="2">
    <source>
        <dbReference type="Proteomes" id="UP000283855"/>
    </source>
</evidence>
<dbReference type="AlphaFoldDB" id="A0A413SXZ8"/>
<sequence length="117" mass="14038">MNTLQFSDHLVSYEMFIKDLASQIVRFLKEDSHDPEFISQRKAFELFGRRNIERWKKLGLVEGFRRPGRLEYRTADLRFLQRCPQDYLKVAPKEVRKVMNDMETNKPVTLTNKKDKD</sequence>
<organism evidence="1 2">
    <name type="scientific">Phocaeicola coprophilus</name>
    <dbReference type="NCBI Taxonomy" id="387090"/>
    <lineage>
        <taxon>Bacteria</taxon>
        <taxon>Pseudomonadati</taxon>
        <taxon>Bacteroidota</taxon>
        <taxon>Bacteroidia</taxon>
        <taxon>Bacteroidales</taxon>
        <taxon>Bacteroidaceae</taxon>
        <taxon>Phocaeicola</taxon>
    </lineage>
</organism>
<dbReference type="GeneID" id="78404666"/>
<gene>
    <name evidence="1" type="ORF">DW921_10460</name>
</gene>
<reference evidence="1 2" key="1">
    <citation type="submission" date="2018-08" db="EMBL/GenBank/DDBJ databases">
        <title>A genome reference for cultivated species of the human gut microbiota.</title>
        <authorList>
            <person name="Zou Y."/>
            <person name="Xue W."/>
            <person name="Luo G."/>
        </authorList>
    </citation>
    <scope>NUCLEOTIDE SEQUENCE [LARGE SCALE GENOMIC DNA]</scope>
    <source>
        <strain evidence="1 2">AM42-38</strain>
    </source>
</reference>
<name>A0A413SXZ8_9BACT</name>
<comment type="caution">
    <text evidence="1">The sequence shown here is derived from an EMBL/GenBank/DDBJ whole genome shotgun (WGS) entry which is preliminary data.</text>
</comment>
<dbReference type="RefSeq" id="WP_008139723.1">
    <property type="nucleotide sequence ID" value="NZ_CABJGD010000023.1"/>
</dbReference>
<dbReference type="EMBL" id="QSFT01000023">
    <property type="protein sequence ID" value="RHA74467.1"/>
    <property type="molecule type" value="Genomic_DNA"/>
</dbReference>
<evidence type="ECO:0000313" key="1">
    <source>
        <dbReference type="EMBL" id="RHA74467.1"/>
    </source>
</evidence>
<protein>
    <submittedName>
        <fullName evidence="1">Uncharacterized protein</fullName>
    </submittedName>
</protein>
<dbReference type="Proteomes" id="UP000283855">
    <property type="component" value="Unassembled WGS sequence"/>
</dbReference>